<dbReference type="RefSeq" id="WP_313766940.1">
    <property type="nucleotide sequence ID" value="NZ_BAAAVH010000104.1"/>
</dbReference>
<gene>
    <name evidence="2" type="ORF">ACFP0N_32675</name>
</gene>
<sequence>MASLDEIYAAFEAAARDGGITGDTLPGLAELLGSLGVGRLEVSDGHASRGSESAWLTGSAGYLGTPWTMRLTGTPRPGTAPAALALELGGTAAPATWTFRKAFGTLPASRRPVDGGNGGLVVGASVIGPLLLDQPAVTATNLPAGARPRLSGTLLMRGSASVSGSDVLAGYADLLGDRLQVEGPMAFPAGEPPVIELRAVAPGVRLELAKLDVSAVGLLLTTDYLDPCPLPAVGERRSAVLMFAEASLPTEPPETVTITAPLLTGDYVWPLVVTLDPPLGLEGGIQALTALTGGTAKSFTLPSGIAAIDRFGLQDVEFGIVPVGLGGPGLSYTAVSIVSNEPWDPPVPYLTVDRVGTRWVFSFAGGRTLLSGLVFGTMRFGQKGAASLGAQAPFGDRVERGLQPRTGFDDIVVTVRLSLPDLGFSAFTEAPFALPIAEAFRSFFGADGPPVGADLTCESLTIDASLLQKEFAAGLTVSGDWPVHAGKVTLALTGLRLQVQVTQNRVSGLLIGKGEIAVPDSDPIELLAQAQYPGTGGWEFSAMTSGAVDLPRLVHGLMGEEPPDWVKDLSIELAGLSVRFSTATGNPYSASGTLKVTVGQELLGMELRLLLTAAVERTVRATAADEHLAVALRDTAQVEPVTVTTGSLSGTFTLNRFEVTASVSVTDAGKDYTFRIAYGDLSLSALTSWAGEGADRHRILTVRLTGTLGELITSLVALVNPNATFRLDPPWDFLGSVDLTGLELTVDPTRQQVTVQHDLKLNLGFVRIRSVGLSYDRSTGTPAVNVVLDAQLLGDSAAKPLSWDPVTQAPPQPAGTGQKLFALRYLGLGQHVSLRDLTGYTGVAEVVDAMVRAMRPVAPATGKPPLDPATTVFDASSQWLFGIDATFLDTVAVKLVMHDPDLYGVLLALRGSRAGSLAGLNVELLYRKVTDDVGVFHARLQIPDAYRQLQFGAVSVTLGVITVDIYTNGDFRVDLGFPTGRDFTDSFAIEAGVFNGRGGLYFGVLSGATSSRVPRITDGTFSPVLELGIGLSIGVGRTFQRGPLRADLFVNLVVIFEGVLAWYHPDEDGRGSELYYACRGTVGIVGRLNATVDFKVIRVDVNLQVSAMATVEFAAHRATVVALNLSVRASASVKILFVTVSFSFSLTLETSFTIGSDSTPPWRLAPGAARRRLASPRLPVGPAPAERPPYRLHFDPDAHVFPDGLPRTVHLTLVPAYTIADVPVDWTGRTQPPNDEPAYRLVVMLLADNAVAVDAVTIAGTERPDVSRNPHADTPADTSFNRLADGLLRWSLDALGVTTATVTLDELLDLVEQLALAEAEDTGFTWADLQGFLANNLHLVVGGTPEGDAREDTTGTPFPMVPVLKWTATGLPDPSDRERDFATHRQIDATYEAEAAAYFAELDPVPPGERPSSRTTADRPSESMATFVLRDYLRMVARATAQAAANLLTAYPHEVTEEDSLASVAAGFGTATTPYEVAPRDTADHAAGSLAVSVAELLALNPDLPDRLAAARAGDTLTVVRGVTPQSIAVANPDWPVVADTEITLGTLPVQLRAGGTLGGLAHAYGTDPAALVDHLRDTTPLLRAGATVPLPDFVHAGLSVDDTAAVFYVRLGLTRPGEVPFADWYQQAIDRLNGDPGQPLPPTLQVPDGYQSTDTLTWTTLPGDTVLDVAAYAALIQNTAPGTPFAAWLEAVRTANRSADPAGVRLPADAAAVVLPNDTLRSLQDRLLLPDAPFATYAAAADVLVPLVTVEVPDAVGTTGPGLTLLTLAQTYGLGLEDLAGRIADDPGVLATGPGLVVPEVPSTGIDALLAAMHDGAAIGTVSGQVARFMLGGLRLPAPVRVDGVYHATGPMTGGYELIGQQVTGPPPPPDPAAVDDPVVTITVDKAVPADWLTFADPARPDGTPRPATASATAGADGAVVAITAADLREHYPATGLMPVVESPLAALPLSHGIGTRHTVTRTIPWWTTTPVHLPGTPSGPPSLWPLPGDLTALAGADRSGSAFLLEQTTPQTGAAARYTELGCYAWATLVSFAVRRIPGLAATVEVLGADNADRQRIAQLLAYLRAAAGKPSTGAHPPAPADEQLLLTPLWQLPPAPGRTPGLTSTPLAADRTFILRTNLSTETRSGPAAEDPTAGQHFAALADGRRFLALLRECSAVGGGGYWMQYRGEASDAVPDAIFDQDGLARLRLLVQLSSQCGADPDRHLYAFTNIAVVGDGVDPATTALTARAVDPPELQQVAKVDPGQVGFTARFANPLADDTPQGRLRRLYGLLGFRLDRTDRFEGSGEGRAVAPQPADGTDDLGLLVPSEAAEEVWDLTRIVDVNRFARHRAEAVPTAPPPDGDPYAGIAEGARTQVSVWFQDVFGNRSGSPEPAAVPVRYTDPVIGVGAWPSTTLRYDVEPAGDLADLTVTVEFQAVAHQPGAAEAGASAAAAAERDRDRLVPVYYQVARPDVGAALFTSLQQPPGSDPTPLTVDVEVLRRYVLGAHALLGSLAAVGSAPATDAATLDALCTTYGVGYDELGGANADTAVDAMLDADELAVPVNAAFRTGDTVAGLCRAVDPSLDPEQVLLDEDNTVVPLNPSVELATPPRTAAVPPGARADELAARLRCSLRTLVAANRDRPGLLTPGFVFDCNGVKVEVAPDLPASEATLAGVASAYRELRVPFDATQVVSLNADRPGMFREGASLLVTGHLVESGDTLADNRAGLTPEQLAPLNTTTVDLFTPGTTLLLTTTPTPVPPGDPLGHFAAVHGTTPGALLRHNGQVEVLAGSPPVVPGTWAWPVDPDALRVPYTVRDGDSLDGIAAHFPGADLVEVNAGMPETVASGVTVTVGSDSVTTAAPASFADVCALFDPPVGLAALAAAIGGRTDVLAPGALLVCPPGELPGRPADGGVTPEAAAARFGVTAVALLAANAGTPWLLLPGQELCARQPGEDGAAPTETTADRDTLTAVVERFRRRGVVTGIDALVAANTDVAFLRPGARMVVPPAAALLTGRLGESTPDGVQWSFPEPVFPLTVALELSREPALVDPALAATATRDRTAVPAARGTDPAQDGALTLAAFAEQVQRAVPALRLATAPGRTSATDVWAVVFDADGIASVGIEPPCEIAGTRQPRTFALRPLSTTLTARRQVTTPGFDVRTGELTDGQARDYQGIDLEVWARSFLDDVELLLSAAYLQGAYALRRDVLDGIIGLKKALAGAVAEGLDHILTGQAPDSGADPKRAAAVERLRQELLASLTRGYATSAVVQYDTSASSPWTEQYARLSGTPVVDYHDAPADRRTATVSNGKVPLTDGDAQISFLVTVPDVAAHAALDLSLDFAGIELEFGIEQEADGYDRSDWLAFVTPLASGAPPALDFDLGAPRVPIPLRAYPPLPILLDQHADAPTAAETLGDALYWQYRFSVQHQSAEQDTVELRVAFNRPAGAAAAAADDDLFTALARYTAVSAPMLGLLAGLPDWERADTDRRTALANALDTYRTLASAVADAWAAHWGDGTAAAPTPAAAATGGPVPDVYRYAFGLDARDGWYTTLRLTRTVETGPGGVGWPERIRVTADGVCHELTPADPEFCGCTDTGHCRCYAFPFRTVEAFTLLTFELTLPPVHIAAHQSASAGARVTRNARLLGVGWPETEPAFVYRTPEIGYAEPVVPFIDITGAIAIGPWDPTGDGPLRPVFDAVFDGDPADRTVAIGARYAYTLVAGYPPVSALLPVVQSTSGRYDAATLPTLTRALTAWSEREQPATEGGAWAFRLSLHSSVDPTLQRPVLQLRHLSSPLEPSAT</sequence>
<evidence type="ECO:0000313" key="3">
    <source>
        <dbReference type="Proteomes" id="UP001596067"/>
    </source>
</evidence>
<protein>
    <recommendedName>
        <fullName evidence="4">LysM domain-containing protein</fullName>
    </recommendedName>
</protein>
<dbReference type="EMBL" id="JBHSOD010000063">
    <property type="protein sequence ID" value="MFC5889733.1"/>
    <property type="molecule type" value="Genomic_DNA"/>
</dbReference>
<evidence type="ECO:0000313" key="2">
    <source>
        <dbReference type="EMBL" id="MFC5889733.1"/>
    </source>
</evidence>
<name>A0ABW1F967_9ACTN</name>
<feature type="region of interest" description="Disordered" evidence="1">
    <location>
        <begin position="1401"/>
        <end position="1421"/>
    </location>
</feature>
<evidence type="ECO:0008006" key="4">
    <source>
        <dbReference type="Google" id="ProtNLM"/>
    </source>
</evidence>
<keyword evidence="3" id="KW-1185">Reference proteome</keyword>
<organism evidence="2 3">
    <name type="scientific">Kitasatospora aburaviensis</name>
    <dbReference type="NCBI Taxonomy" id="67265"/>
    <lineage>
        <taxon>Bacteria</taxon>
        <taxon>Bacillati</taxon>
        <taxon>Actinomycetota</taxon>
        <taxon>Actinomycetes</taxon>
        <taxon>Kitasatosporales</taxon>
        <taxon>Streptomycetaceae</taxon>
        <taxon>Kitasatospora</taxon>
    </lineage>
</organism>
<proteinExistence type="predicted"/>
<reference evidence="3" key="1">
    <citation type="journal article" date="2019" name="Int. J. Syst. Evol. Microbiol.">
        <title>The Global Catalogue of Microorganisms (GCM) 10K type strain sequencing project: providing services to taxonomists for standard genome sequencing and annotation.</title>
        <authorList>
            <consortium name="The Broad Institute Genomics Platform"/>
            <consortium name="The Broad Institute Genome Sequencing Center for Infectious Disease"/>
            <person name="Wu L."/>
            <person name="Ma J."/>
        </authorList>
    </citation>
    <scope>NUCLEOTIDE SEQUENCE [LARGE SCALE GENOMIC DNA]</scope>
    <source>
        <strain evidence="3">CGMCC 4.1469</strain>
    </source>
</reference>
<dbReference type="Proteomes" id="UP001596067">
    <property type="component" value="Unassembled WGS sequence"/>
</dbReference>
<evidence type="ECO:0000256" key="1">
    <source>
        <dbReference type="SAM" id="MobiDB-lite"/>
    </source>
</evidence>
<comment type="caution">
    <text evidence="2">The sequence shown here is derived from an EMBL/GenBank/DDBJ whole genome shotgun (WGS) entry which is preliminary data.</text>
</comment>
<accession>A0ABW1F967</accession>